<name>A0A2B4RGA6_STYPI</name>
<protein>
    <submittedName>
        <fullName evidence="2">Uncharacterized protein</fullName>
    </submittedName>
</protein>
<feature type="compositionally biased region" description="Acidic residues" evidence="1">
    <location>
        <begin position="42"/>
        <end position="53"/>
    </location>
</feature>
<evidence type="ECO:0000313" key="2">
    <source>
        <dbReference type="EMBL" id="PFX15873.1"/>
    </source>
</evidence>
<evidence type="ECO:0000313" key="3">
    <source>
        <dbReference type="Proteomes" id="UP000225706"/>
    </source>
</evidence>
<gene>
    <name evidence="2" type="ORF">AWC38_SpisGene19891</name>
</gene>
<reference evidence="3" key="1">
    <citation type="journal article" date="2017" name="bioRxiv">
        <title>Comparative analysis of the genomes of Stylophora pistillata and Acropora digitifera provides evidence for extensive differences between species of corals.</title>
        <authorList>
            <person name="Voolstra C.R."/>
            <person name="Li Y."/>
            <person name="Liew Y.J."/>
            <person name="Baumgarten S."/>
            <person name="Zoccola D."/>
            <person name="Flot J.-F."/>
            <person name="Tambutte S."/>
            <person name="Allemand D."/>
            <person name="Aranda M."/>
        </authorList>
    </citation>
    <scope>NUCLEOTIDE SEQUENCE [LARGE SCALE GENOMIC DNA]</scope>
</reference>
<feature type="region of interest" description="Disordered" evidence="1">
    <location>
        <begin position="37"/>
        <end position="69"/>
    </location>
</feature>
<sequence>MAELVEVETTHDGEPLSAEQVRVEQIVQKFLQQREEFYNDAPEVDADNDESESEEQHSATTDERQLSELPRTTGHDWRKFILVRGKPGTGKSYAVKNAIRASLQRDSRVLYATPTGILSTVYTSTKRCPAFSANTVHSAFRQCILQRRTLLLLVAAEESIILTIFLGKVPYGAITEPTPDSNMLDKAKSMNCEYTKRPKVGLSELADTVSSNEDRVKHMSANLDHDEIVTALDQLDDVLHSFNRRGD</sequence>
<dbReference type="AlphaFoldDB" id="A0A2B4RGA6"/>
<accession>A0A2B4RGA6</accession>
<dbReference type="EMBL" id="LSMT01000600">
    <property type="protein sequence ID" value="PFX15873.1"/>
    <property type="molecule type" value="Genomic_DNA"/>
</dbReference>
<dbReference type="SUPFAM" id="SSF52540">
    <property type="entry name" value="P-loop containing nucleoside triphosphate hydrolases"/>
    <property type="match status" value="1"/>
</dbReference>
<feature type="compositionally biased region" description="Basic and acidic residues" evidence="1">
    <location>
        <begin position="54"/>
        <end position="66"/>
    </location>
</feature>
<comment type="caution">
    <text evidence="2">The sequence shown here is derived from an EMBL/GenBank/DDBJ whole genome shotgun (WGS) entry which is preliminary data.</text>
</comment>
<dbReference type="Proteomes" id="UP000225706">
    <property type="component" value="Unassembled WGS sequence"/>
</dbReference>
<proteinExistence type="predicted"/>
<keyword evidence="3" id="KW-1185">Reference proteome</keyword>
<dbReference type="InterPro" id="IPR027417">
    <property type="entry name" value="P-loop_NTPase"/>
</dbReference>
<organism evidence="2 3">
    <name type="scientific">Stylophora pistillata</name>
    <name type="common">Smooth cauliflower coral</name>
    <dbReference type="NCBI Taxonomy" id="50429"/>
    <lineage>
        <taxon>Eukaryota</taxon>
        <taxon>Metazoa</taxon>
        <taxon>Cnidaria</taxon>
        <taxon>Anthozoa</taxon>
        <taxon>Hexacorallia</taxon>
        <taxon>Scleractinia</taxon>
        <taxon>Astrocoeniina</taxon>
        <taxon>Pocilloporidae</taxon>
        <taxon>Stylophora</taxon>
    </lineage>
</organism>
<dbReference type="Gene3D" id="3.40.50.300">
    <property type="entry name" value="P-loop containing nucleotide triphosphate hydrolases"/>
    <property type="match status" value="1"/>
</dbReference>
<evidence type="ECO:0000256" key="1">
    <source>
        <dbReference type="SAM" id="MobiDB-lite"/>
    </source>
</evidence>